<evidence type="ECO:0000256" key="1">
    <source>
        <dbReference type="ARBA" id="ARBA00022679"/>
    </source>
</evidence>
<comment type="caution">
    <text evidence="4">The sequence shown here is derived from an EMBL/GenBank/DDBJ whole genome shotgun (WGS) entry which is preliminary data.</text>
</comment>
<keyword evidence="1" id="KW-0808">Transferase</keyword>
<dbReference type="Pfam" id="PF24553">
    <property type="entry name" value="Rv0428c_C"/>
    <property type="match status" value="1"/>
</dbReference>
<keyword evidence="5" id="KW-1185">Reference proteome</keyword>
<protein>
    <submittedName>
        <fullName evidence="4">GNAT superfamily N-acetyltransferase</fullName>
    </submittedName>
</protein>
<dbReference type="SUPFAM" id="SSF55729">
    <property type="entry name" value="Acyl-CoA N-acyltransferases (Nat)"/>
    <property type="match status" value="1"/>
</dbReference>
<dbReference type="PANTHER" id="PTHR43877">
    <property type="entry name" value="AMINOALKYLPHOSPHONATE N-ACETYLTRANSFERASE-RELATED-RELATED"/>
    <property type="match status" value="1"/>
</dbReference>
<dbReference type="InterPro" id="IPR056935">
    <property type="entry name" value="Rv0428c-like_C"/>
</dbReference>
<evidence type="ECO:0000313" key="4">
    <source>
        <dbReference type="EMBL" id="MBP2320782.1"/>
    </source>
</evidence>
<dbReference type="InterPro" id="IPR016181">
    <property type="entry name" value="Acyl_CoA_acyltransferase"/>
</dbReference>
<dbReference type="Gene3D" id="3.40.630.30">
    <property type="match status" value="1"/>
</dbReference>
<dbReference type="CDD" id="cd04301">
    <property type="entry name" value="NAT_SF"/>
    <property type="match status" value="1"/>
</dbReference>
<feature type="domain" description="N-acetyltransferase" evidence="3">
    <location>
        <begin position="102"/>
        <end position="241"/>
    </location>
</feature>
<proteinExistence type="predicted"/>
<sequence>MEAIIRLESECAAAWPALVDEPLGQWRMRAAAGFTGRANSTLTLGDPGVGIASALDNAVGFAQRHGIDPCAHVVVGSPVEGEIAGQGWVVNEAHPGGAESLVMTGPLTPGSYEGAEIADTPPSTWWELAAGSARPTVAQRHVLSSMPGVGYGTLVKDGQLVATVRGAVVGDLLHISRLAVRPSHRRLGLGLGMLKTLYAWAYERGARRQALQVAEHNTPAIRLYEGLGCVEHHRYRYWIPS</sequence>
<dbReference type="PROSITE" id="PS51186">
    <property type="entry name" value="GNAT"/>
    <property type="match status" value="1"/>
</dbReference>
<dbReference type="InterPro" id="IPR050832">
    <property type="entry name" value="Bact_Acetyltransf"/>
</dbReference>
<dbReference type="InterPro" id="IPR000182">
    <property type="entry name" value="GNAT_dom"/>
</dbReference>
<keyword evidence="2" id="KW-0012">Acyltransferase</keyword>
<dbReference type="RefSeq" id="WP_209635234.1">
    <property type="nucleotide sequence ID" value="NZ_JAGINW010000001.1"/>
</dbReference>
<evidence type="ECO:0000313" key="5">
    <source>
        <dbReference type="Proteomes" id="UP001519332"/>
    </source>
</evidence>
<gene>
    <name evidence="4" type="ORF">JOF56_001167</name>
</gene>
<evidence type="ECO:0000256" key="2">
    <source>
        <dbReference type="ARBA" id="ARBA00023315"/>
    </source>
</evidence>
<name>A0ABS4T8P8_9PSEU</name>
<reference evidence="4 5" key="1">
    <citation type="submission" date="2021-03" db="EMBL/GenBank/DDBJ databases">
        <title>Sequencing the genomes of 1000 actinobacteria strains.</title>
        <authorList>
            <person name="Klenk H.-P."/>
        </authorList>
    </citation>
    <scope>NUCLEOTIDE SEQUENCE [LARGE SCALE GENOMIC DNA]</scope>
    <source>
        <strain evidence="4 5">DSM 46670</strain>
    </source>
</reference>
<dbReference type="EMBL" id="JAGINW010000001">
    <property type="protein sequence ID" value="MBP2320782.1"/>
    <property type="molecule type" value="Genomic_DNA"/>
</dbReference>
<organism evidence="4 5">
    <name type="scientific">Kibdelosporangium banguiense</name>
    <dbReference type="NCBI Taxonomy" id="1365924"/>
    <lineage>
        <taxon>Bacteria</taxon>
        <taxon>Bacillati</taxon>
        <taxon>Actinomycetota</taxon>
        <taxon>Actinomycetes</taxon>
        <taxon>Pseudonocardiales</taxon>
        <taxon>Pseudonocardiaceae</taxon>
        <taxon>Kibdelosporangium</taxon>
    </lineage>
</organism>
<dbReference type="Proteomes" id="UP001519332">
    <property type="component" value="Unassembled WGS sequence"/>
</dbReference>
<evidence type="ECO:0000259" key="3">
    <source>
        <dbReference type="PROSITE" id="PS51186"/>
    </source>
</evidence>
<accession>A0ABS4T8P8</accession>